<gene>
    <name evidence="1" type="ORF">CPEL01642_LOCUS25583</name>
</gene>
<dbReference type="EMBL" id="HBEY01053161">
    <property type="protein sequence ID" value="CAD8622200.1"/>
    <property type="molecule type" value="Transcribed_RNA"/>
</dbReference>
<accession>A0A7S0QC38</accession>
<evidence type="ECO:0000313" key="1">
    <source>
        <dbReference type="EMBL" id="CAD8622200.1"/>
    </source>
</evidence>
<sequence length="196" mass="21495">MDARRLLKRLRTLLPTSPALPLPSQCLIHSETAVEHELGSRAAPPDDGFQRRGAVLAGLGHATAAACMWQLAGRTLQPGRSLMARSQREDMWKALLRRERDVFGCACALWPEDVEVLVNSVWGRRCALSGECLGGEKSLVLTRWERVYPASLGNTVLLTKQLAEEHDAADVPFALIEPQLVEAVRQCLASAVVTFS</sequence>
<organism evidence="1">
    <name type="scientific">Coccolithus braarudii</name>
    <dbReference type="NCBI Taxonomy" id="221442"/>
    <lineage>
        <taxon>Eukaryota</taxon>
        <taxon>Haptista</taxon>
        <taxon>Haptophyta</taxon>
        <taxon>Prymnesiophyceae</taxon>
        <taxon>Coccolithales</taxon>
        <taxon>Coccolithaceae</taxon>
        <taxon>Coccolithus</taxon>
    </lineage>
</organism>
<proteinExistence type="predicted"/>
<protein>
    <submittedName>
        <fullName evidence="1">Uncharacterized protein</fullName>
    </submittedName>
</protein>
<reference evidence="1" key="1">
    <citation type="submission" date="2021-01" db="EMBL/GenBank/DDBJ databases">
        <authorList>
            <person name="Corre E."/>
            <person name="Pelletier E."/>
            <person name="Niang G."/>
            <person name="Scheremetjew M."/>
            <person name="Finn R."/>
            <person name="Kale V."/>
            <person name="Holt S."/>
            <person name="Cochrane G."/>
            <person name="Meng A."/>
            <person name="Brown T."/>
            <person name="Cohen L."/>
        </authorList>
    </citation>
    <scope>NUCLEOTIDE SEQUENCE</scope>
    <source>
        <strain evidence="1">PLY182g</strain>
    </source>
</reference>
<name>A0A7S0QC38_9EUKA</name>
<dbReference type="AlphaFoldDB" id="A0A7S0QC38"/>